<keyword evidence="12" id="KW-1185">Reference proteome</keyword>
<keyword evidence="8" id="KW-0560">Oxidoreductase</keyword>
<evidence type="ECO:0000256" key="9">
    <source>
        <dbReference type="ARBA" id="ARBA00049055"/>
    </source>
</evidence>
<comment type="cofactor">
    <cofactor evidence="1">
        <name>FAD</name>
        <dbReference type="ChEBI" id="CHEBI:57692"/>
    </cofactor>
</comment>
<keyword evidence="7" id="KW-0274">FAD</keyword>
<evidence type="ECO:0000256" key="6">
    <source>
        <dbReference type="ARBA" id="ARBA00022630"/>
    </source>
</evidence>
<dbReference type="PANTHER" id="PTHR13847">
    <property type="entry name" value="SARCOSINE DEHYDROGENASE-RELATED"/>
    <property type="match status" value="1"/>
</dbReference>
<accession>A0A221MA67</accession>
<protein>
    <recommendedName>
        <fullName evidence="5">Aerobic glycerol-3-phosphate dehydrogenase</fullName>
        <ecNumber evidence="4">1.1.5.3</ecNumber>
    </recommendedName>
</protein>
<dbReference type="Proteomes" id="UP000204391">
    <property type="component" value="Chromosome"/>
</dbReference>
<dbReference type="InterPro" id="IPR006076">
    <property type="entry name" value="FAD-dep_OxRdtase"/>
</dbReference>
<dbReference type="UniPathway" id="UPA00618">
    <property type="reaction ID" value="UER00674"/>
</dbReference>
<evidence type="ECO:0000256" key="2">
    <source>
        <dbReference type="ARBA" id="ARBA00004977"/>
    </source>
</evidence>
<comment type="pathway">
    <text evidence="2">Polyol metabolism; glycerol degradation via glycerol kinase pathway; glycerone phosphate from sn-glycerol 3-phosphate (aerobic route): step 1/1.</text>
</comment>
<sequence length="409" mass="45766">MEIATINYVREERGDFVKDALHRDIVVIGGGIIGAAIAYYSSKAGLDITVLEKNELASGTSSKCDGNILAIDKDPGFDSLMSLKSQQLVHELSKELELSFEYRNPGSILVCENDTEMEAAQKWVQQQQEAGLDFKMLDRQDLRNESDYFAEDLFGGLECKTDSTVNPYMLTYSMFYSAKQFGSKIHTNTEVKNLYKNQANQFVIETNNGTFTANKVVNACGVWSPVIGEMLDVNIPIKPRKGQLIVASRQQPVGLRKVMEFGYLISKFGGERNVDPLTEKYGVALVFEPTESQNFLIGSSREFGGFDTKVNHEVTKYIAKRALRFYPEMADMTVIRTYAGLRPWTEDHLPIISYIDEVPGFYVAAGHEGDGISLAAVTGKVVEEMISGKETCIPIEPLRYDRFKERVIS</sequence>
<dbReference type="PANTHER" id="PTHR13847:SF287">
    <property type="entry name" value="FAD-DEPENDENT OXIDOREDUCTASE DOMAIN-CONTAINING PROTEIN 1"/>
    <property type="match status" value="1"/>
</dbReference>
<dbReference type="GO" id="GO:0004368">
    <property type="term" value="F:glycerol-3-phosphate dehydrogenase (quinone) activity"/>
    <property type="evidence" value="ECO:0007669"/>
    <property type="project" value="UniProtKB-EC"/>
</dbReference>
<dbReference type="Gene3D" id="3.50.50.60">
    <property type="entry name" value="FAD/NAD(P)-binding domain"/>
    <property type="match status" value="1"/>
</dbReference>
<feature type="domain" description="FAD dependent oxidoreductase" evidence="10">
    <location>
        <begin position="24"/>
        <end position="384"/>
    </location>
</feature>
<dbReference type="GO" id="GO:0019563">
    <property type="term" value="P:glycerol catabolic process"/>
    <property type="evidence" value="ECO:0007669"/>
    <property type="project" value="UniProtKB-UniPathway"/>
</dbReference>
<dbReference type="EC" id="1.1.5.3" evidence="4"/>
<evidence type="ECO:0000259" key="10">
    <source>
        <dbReference type="Pfam" id="PF01266"/>
    </source>
</evidence>
<dbReference type="Gene3D" id="3.30.9.10">
    <property type="entry name" value="D-Amino Acid Oxidase, subunit A, domain 2"/>
    <property type="match status" value="1"/>
</dbReference>
<organism evidence="11 12">
    <name type="scientific">Virgibacillus necropolis</name>
    <dbReference type="NCBI Taxonomy" id="163877"/>
    <lineage>
        <taxon>Bacteria</taxon>
        <taxon>Bacillati</taxon>
        <taxon>Bacillota</taxon>
        <taxon>Bacilli</taxon>
        <taxon>Bacillales</taxon>
        <taxon>Bacillaceae</taxon>
        <taxon>Virgibacillus</taxon>
    </lineage>
</organism>
<dbReference type="RefSeq" id="WP_089531409.1">
    <property type="nucleotide sequence ID" value="NZ_CP022437.1"/>
</dbReference>
<comment type="catalytic activity">
    <reaction evidence="9">
        <text>a quinone + sn-glycerol 3-phosphate = dihydroxyacetone phosphate + a quinol</text>
        <dbReference type="Rhea" id="RHEA:18977"/>
        <dbReference type="ChEBI" id="CHEBI:24646"/>
        <dbReference type="ChEBI" id="CHEBI:57597"/>
        <dbReference type="ChEBI" id="CHEBI:57642"/>
        <dbReference type="ChEBI" id="CHEBI:132124"/>
        <dbReference type="EC" id="1.1.5.3"/>
    </reaction>
</comment>
<evidence type="ECO:0000313" key="12">
    <source>
        <dbReference type="Proteomes" id="UP000204391"/>
    </source>
</evidence>
<dbReference type="InterPro" id="IPR000447">
    <property type="entry name" value="G3P_DH_FAD-dep"/>
</dbReference>
<dbReference type="Pfam" id="PF01266">
    <property type="entry name" value="DAO"/>
    <property type="match status" value="1"/>
</dbReference>
<dbReference type="SUPFAM" id="SSF51905">
    <property type="entry name" value="FAD/NAD(P)-binding domain"/>
    <property type="match status" value="1"/>
</dbReference>
<evidence type="ECO:0000256" key="3">
    <source>
        <dbReference type="ARBA" id="ARBA00007330"/>
    </source>
</evidence>
<keyword evidence="6" id="KW-0285">Flavoprotein</keyword>
<dbReference type="GO" id="GO:0006072">
    <property type="term" value="P:glycerol-3-phosphate metabolic process"/>
    <property type="evidence" value="ECO:0007669"/>
    <property type="project" value="InterPro"/>
</dbReference>
<reference evidence="11 12" key="1">
    <citation type="journal article" date="2003" name="Int. J. Syst. Evol. Microbiol.">
        <title>Virgibacillus carmonensis sp. nov., Virgibacillus necropolis sp. nov. and Virgibacillus picturae sp. nov., three novel species isolated from deteriorated mural paintings, transfer of the species of the genus salibacillus to Virgibacillus, as Virgibacillus marismortui comb. nov. and Virgibacillus salexigens comb. nov., and emended description of the genus Virgibacillus.</title>
        <authorList>
            <person name="Heyrman J."/>
            <person name="Logan N.A."/>
            <person name="Busse H.J."/>
            <person name="Balcaen A."/>
            <person name="Lebbe L."/>
            <person name="Rodriguez-Diaz M."/>
            <person name="Swings J."/>
            <person name="De Vos P."/>
        </authorList>
    </citation>
    <scope>NUCLEOTIDE SEQUENCE [LARGE SCALE GENOMIC DNA]</scope>
    <source>
        <strain evidence="11 12">LMG 19488</strain>
    </source>
</reference>
<evidence type="ECO:0000256" key="8">
    <source>
        <dbReference type="ARBA" id="ARBA00023002"/>
    </source>
</evidence>
<dbReference type="InterPro" id="IPR036188">
    <property type="entry name" value="FAD/NAD-bd_sf"/>
</dbReference>
<dbReference type="AlphaFoldDB" id="A0A221MA67"/>
<comment type="similarity">
    <text evidence="3">Belongs to the FAD-dependent glycerol-3-phosphate dehydrogenase family.</text>
</comment>
<evidence type="ECO:0000256" key="5">
    <source>
        <dbReference type="ARBA" id="ARBA00017956"/>
    </source>
</evidence>
<dbReference type="OrthoDB" id="9794226at2"/>
<name>A0A221MA67_9BACI</name>
<proteinExistence type="inferred from homology"/>
<evidence type="ECO:0000256" key="1">
    <source>
        <dbReference type="ARBA" id="ARBA00001974"/>
    </source>
</evidence>
<dbReference type="SUPFAM" id="SSF54373">
    <property type="entry name" value="FAD-linked reductases, C-terminal domain"/>
    <property type="match status" value="1"/>
</dbReference>
<evidence type="ECO:0000256" key="4">
    <source>
        <dbReference type="ARBA" id="ARBA00013029"/>
    </source>
</evidence>
<evidence type="ECO:0000256" key="7">
    <source>
        <dbReference type="ARBA" id="ARBA00022827"/>
    </source>
</evidence>
<dbReference type="EMBL" id="CP022437">
    <property type="protein sequence ID" value="ASN04558.1"/>
    <property type="molecule type" value="Genomic_DNA"/>
</dbReference>
<evidence type="ECO:0000313" key="11">
    <source>
        <dbReference type="EMBL" id="ASN04558.1"/>
    </source>
</evidence>
<dbReference type="PRINTS" id="PR01001">
    <property type="entry name" value="FADG3PDH"/>
</dbReference>
<dbReference type="KEGG" id="vne:CFK40_05800"/>
<gene>
    <name evidence="11" type="ORF">CFK40_05800</name>
</gene>
<dbReference type="GO" id="GO:0005737">
    <property type="term" value="C:cytoplasm"/>
    <property type="evidence" value="ECO:0007669"/>
    <property type="project" value="TreeGrafter"/>
</dbReference>